<sequence>MTLSKQARIWVVDPGLMEAGGHHAALAETLCQYYRHHKDNHNINFDVSVLAHQLFDNGLKTQLEESGLTVSRHFASLFYKYFHDGVTLGPAGVQEYVRQLCSEYQLALDEAITQSLENRIVLFFPCLNWEHAWALDMAIARCGQSIVQADLHMVCCAMYSPTQTTKLSNQKMWFRMGFQRLISHPFLSLYASEYELCQAYQDLINCDAIENHPCYLMDWSSLRNQSTNKHAVDIPGNTVLLYLGDAKEDKGFNRLPEVLKSALANSSKDTHFLIQFTLAWAYPELSDCISQLKAWAETEPRLILHHGFWSNDQLAQVMMRISLAVCTYDTNVYQNKSSGLVWMLAFFDRPFIIDAPCWLTREAQRLGVRYQVSPDLALLNIQDDSSNIKTNVESYKETMFEPLFSWLVNH</sequence>
<proteinExistence type="predicted"/>
<protein>
    <recommendedName>
        <fullName evidence="3">Glycosyltransferase family 1 protein</fullName>
    </recommendedName>
</protein>
<gene>
    <name evidence="1" type="ORF">GCM10009114_20050</name>
</gene>
<dbReference type="EMBL" id="BAAAFD010000005">
    <property type="protein sequence ID" value="GAA0856793.1"/>
    <property type="molecule type" value="Genomic_DNA"/>
</dbReference>
<dbReference type="Proteomes" id="UP001500359">
    <property type="component" value="Unassembled WGS sequence"/>
</dbReference>
<accession>A0ABN1LJK8</accession>
<evidence type="ECO:0008006" key="3">
    <source>
        <dbReference type="Google" id="ProtNLM"/>
    </source>
</evidence>
<dbReference type="RefSeq" id="WP_343859437.1">
    <property type="nucleotide sequence ID" value="NZ_BAAAFD010000005.1"/>
</dbReference>
<keyword evidence="2" id="KW-1185">Reference proteome</keyword>
<organism evidence="1 2">
    <name type="scientific">Aliiglaciecola litoralis</name>
    <dbReference type="NCBI Taxonomy" id="582857"/>
    <lineage>
        <taxon>Bacteria</taxon>
        <taxon>Pseudomonadati</taxon>
        <taxon>Pseudomonadota</taxon>
        <taxon>Gammaproteobacteria</taxon>
        <taxon>Alteromonadales</taxon>
        <taxon>Alteromonadaceae</taxon>
        <taxon>Aliiglaciecola</taxon>
    </lineage>
</organism>
<comment type="caution">
    <text evidence="1">The sequence shown here is derived from an EMBL/GenBank/DDBJ whole genome shotgun (WGS) entry which is preliminary data.</text>
</comment>
<name>A0ABN1LJK8_9ALTE</name>
<evidence type="ECO:0000313" key="2">
    <source>
        <dbReference type="Proteomes" id="UP001500359"/>
    </source>
</evidence>
<evidence type="ECO:0000313" key="1">
    <source>
        <dbReference type="EMBL" id="GAA0856793.1"/>
    </source>
</evidence>
<reference evidence="1 2" key="1">
    <citation type="journal article" date="2019" name="Int. J. Syst. Evol. Microbiol.">
        <title>The Global Catalogue of Microorganisms (GCM) 10K type strain sequencing project: providing services to taxonomists for standard genome sequencing and annotation.</title>
        <authorList>
            <consortium name="The Broad Institute Genomics Platform"/>
            <consortium name="The Broad Institute Genome Sequencing Center for Infectious Disease"/>
            <person name="Wu L."/>
            <person name="Ma J."/>
        </authorList>
    </citation>
    <scope>NUCLEOTIDE SEQUENCE [LARGE SCALE GENOMIC DNA]</scope>
    <source>
        <strain evidence="1 2">JCM 15896</strain>
    </source>
</reference>